<name>A0A1F6A418_9BACT</name>
<accession>A0A1F6A418</accession>
<organism evidence="1 2">
    <name type="scientific">Candidatus Gottesmanbacteria bacterium RIFCSPHIGHO2_01_FULL_47_48</name>
    <dbReference type="NCBI Taxonomy" id="1798381"/>
    <lineage>
        <taxon>Bacteria</taxon>
        <taxon>Candidatus Gottesmaniibacteriota</taxon>
    </lineage>
</organism>
<gene>
    <name evidence="1" type="ORF">A2721_00270</name>
</gene>
<evidence type="ECO:0000313" key="1">
    <source>
        <dbReference type="EMBL" id="OGG19254.1"/>
    </source>
</evidence>
<dbReference type="AlphaFoldDB" id="A0A1F6A418"/>
<dbReference type="EMBL" id="MFJK01000008">
    <property type="protein sequence ID" value="OGG19254.1"/>
    <property type="molecule type" value="Genomic_DNA"/>
</dbReference>
<dbReference type="STRING" id="1798381.A2721_00270"/>
<sequence>MGQDTGPEANFVYMVPDGLVGRQRLARRSGRVDVVRMGIAELQKVYPDLTRKQIFEKIWEGKESLEWDSFCDEQELRRGLGLGCQEAETVTSG</sequence>
<dbReference type="Proteomes" id="UP000177871">
    <property type="component" value="Unassembled WGS sequence"/>
</dbReference>
<comment type="caution">
    <text evidence="1">The sequence shown here is derived from an EMBL/GenBank/DDBJ whole genome shotgun (WGS) entry which is preliminary data.</text>
</comment>
<proteinExistence type="predicted"/>
<protein>
    <submittedName>
        <fullName evidence="1">Uncharacterized protein</fullName>
    </submittedName>
</protein>
<evidence type="ECO:0000313" key="2">
    <source>
        <dbReference type="Proteomes" id="UP000177871"/>
    </source>
</evidence>
<reference evidence="1 2" key="1">
    <citation type="journal article" date="2016" name="Nat. Commun.">
        <title>Thousands of microbial genomes shed light on interconnected biogeochemical processes in an aquifer system.</title>
        <authorList>
            <person name="Anantharaman K."/>
            <person name="Brown C.T."/>
            <person name="Hug L.A."/>
            <person name="Sharon I."/>
            <person name="Castelle C.J."/>
            <person name="Probst A.J."/>
            <person name="Thomas B.C."/>
            <person name="Singh A."/>
            <person name="Wilkins M.J."/>
            <person name="Karaoz U."/>
            <person name="Brodie E.L."/>
            <person name="Williams K.H."/>
            <person name="Hubbard S.S."/>
            <person name="Banfield J.F."/>
        </authorList>
    </citation>
    <scope>NUCLEOTIDE SEQUENCE [LARGE SCALE GENOMIC DNA]</scope>
</reference>